<organism evidence="9">
    <name type="scientific">uncultured bacterium Rifle_16ft_4_minimus_24570</name>
    <dbReference type="NCBI Taxonomy" id="1665155"/>
    <lineage>
        <taxon>Bacteria</taxon>
        <taxon>environmental samples</taxon>
    </lineage>
</organism>
<keyword evidence="5" id="KW-0820">tRNA-binding</keyword>
<dbReference type="Gene3D" id="3.30.1440.10">
    <property type="match status" value="1"/>
</dbReference>
<dbReference type="HAMAP" id="MF_01333_B">
    <property type="entry name" value="Ribosomal_uL5_B"/>
    <property type="match status" value="1"/>
</dbReference>
<dbReference type="SUPFAM" id="SSF55282">
    <property type="entry name" value="RL5-like"/>
    <property type="match status" value="1"/>
</dbReference>
<dbReference type="Pfam" id="PF00281">
    <property type="entry name" value="Ribosomal_L5"/>
    <property type="match status" value="1"/>
</dbReference>
<proteinExistence type="inferred from homology"/>
<feature type="domain" description="Large ribosomal subunit protein uL5 N-terminal" evidence="7">
    <location>
        <begin position="26"/>
        <end position="82"/>
    </location>
</feature>
<evidence type="ECO:0000256" key="1">
    <source>
        <dbReference type="ARBA" id="ARBA00008553"/>
    </source>
</evidence>
<dbReference type="PANTHER" id="PTHR11994">
    <property type="entry name" value="60S RIBOSOMAL PROTEIN L11-RELATED"/>
    <property type="match status" value="1"/>
</dbReference>
<evidence type="ECO:0000256" key="2">
    <source>
        <dbReference type="ARBA" id="ARBA00022980"/>
    </source>
</evidence>
<dbReference type="InterPro" id="IPR031309">
    <property type="entry name" value="Ribosomal_uL5_C"/>
</dbReference>
<dbReference type="GO" id="GO:1990904">
    <property type="term" value="C:ribonucleoprotein complex"/>
    <property type="evidence" value="ECO:0007669"/>
    <property type="project" value="UniProtKB-KW"/>
</dbReference>
<keyword evidence="5" id="KW-0699">rRNA-binding</keyword>
<dbReference type="InterPro" id="IPR020929">
    <property type="entry name" value="Ribosomal_uL5_CS"/>
</dbReference>
<evidence type="ECO:0000256" key="6">
    <source>
        <dbReference type="RuleBase" id="RU003930"/>
    </source>
</evidence>
<keyword evidence="2 5" id="KW-0689">Ribosomal protein</keyword>
<dbReference type="InterPro" id="IPR002132">
    <property type="entry name" value="Ribosomal_uL5"/>
</dbReference>
<dbReference type="GO" id="GO:0006412">
    <property type="term" value="P:translation"/>
    <property type="evidence" value="ECO:0007669"/>
    <property type="project" value="UniProtKB-UniRule"/>
</dbReference>
<evidence type="ECO:0000256" key="4">
    <source>
        <dbReference type="ARBA" id="ARBA00035245"/>
    </source>
</evidence>
<accession>A0A0H4TBD8</accession>
<comment type="subunit">
    <text evidence="5">Part of the 50S ribosomal subunit; part of the 5S rRNA/L5/L18/L25 subcomplex. Contacts the 5S rRNA and the P site tRNA. Forms a bridge to the 30S subunit in the 70S ribosome.</text>
</comment>
<protein>
    <recommendedName>
        <fullName evidence="4 5">Large ribosomal subunit protein uL5</fullName>
    </recommendedName>
</protein>
<evidence type="ECO:0000256" key="3">
    <source>
        <dbReference type="ARBA" id="ARBA00023274"/>
    </source>
</evidence>
<dbReference type="InterPro" id="IPR022803">
    <property type="entry name" value="Ribosomal_uL5_dom_sf"/>
</dbReference>
<gene>
    <name evidence="5 9" type="primary">rplE</name>
</gene>
<dbReference type="AlphaFoldDB" id="A0A0H4TBD8"/>
<keyword evidence="3 5" id="KW-0687">Ribonucleoprotein</keyword>
<dbReference type="PIRSF" id="PIRSF002161">
    <property type="entry name" value="Ribosomal_L5"/>
    <property type="match status" value="1"/>
</dbReference>
<dbReference type="EMBL" id="KT007070">
    <property type="protein sequence ID" value="AKQ05316.1"/>
    <property type="molecule type" value="Genomic_DNA"/>
</dbReference>
<name>A0A0H4TBD8_9BACT</name>
<evidence type="ECO:0000259" key="7">
    <source>
        <dbReference type="Pfam" id="PF00281"/>
    </source>
</evidence>
<dbReference type="Pfam" id="PF00673">
    <property type="entry name" value="Ribosomal_L5_C"/>
    <property type="match status" value="1"/>
</dbReference>
<keyword evidence="5" id="KW-0694">RNA-binding</keyword>
<dbReference type="GO" id="GO:0000049">
    <property type="term" value="F:tRNA binding"/>
    <property type="evidence" value="ECO:0007669"/>
    <property type="project" value="UniProtKB-UniRule"/>
</dbReference>
<sequence length="181" mass="20386">MARPVLKDKYLKEIVPQLKKELGYKNVMQIPRLKKVVINMGLGEALQDAKLIDSGVYTLSQISGQKPLVTRAKKAISNFKLRVGVPIGCAVTMRGNHMYEFLDRFINVAMPRIRDFKGVSSKSFDGRGSYTIGLKEQLIFPEIEYDKIEKVKGLNISIVTTAKTDEEGKTLLRLLGIPFRN</sequence>
<dbReference type="InterPro" id="IPR020930">
    <property type="entry name" value="Ribosomal_uL5_bac-type"/>
</dbReference>
<reference evidence="9" key="1">
    <citation type="journal article" date="2015" name="ISME J.">
        <title>Aquifer environment selects for microbial species cohorts in sediment and groundwater.</title>
        <authorList>
            <person name="Hug L.A."/>
            <person name="Thomas B.C."/>
            <person name="Brown C.T."/>
            <person name="Frischkorn K.R."/>
            <person name="Williams K.H."/>
            <person name="Tringe S.G."/>
            <person name="Banfield J.F."/>
        </authorList>
    </citation>
    <scope>NUCLEOTIDE SEQUENCE</scope>
</reference>
<feature type="domain" description="Large ribosomal subunit protein uL5 C-terminal" evidence="8">
    <location>
        <begin position="86"/>
        <end position="179"/>
    </location>
</feature>
<evidence type="ECO:0000313" key="9">
    <source>
        <dbReference type="EMBL" id="AKQ05316.1"/>
    </source>
</evidence>
<comment type="similarity">
    <text evidence="1 5 6">Belongs to the universal ribosomal protein uL5 family.</text>
</comment>
<comment type="function">
    <text evidence="5">This is 1 of the proteins that bind and probably mediate the attachment of the 5S RNA into the large ribosomal subunit, where it forms part of the central protuberance. In the 70S ribosome it contacts protein S13 of the 30S subunit (bridge B1b), connecting the 2 subunits; this bridge is implicated in subunit movement. Contacts the P site tRNA; the 5S rRNA and some of its associated proteins might help stabilize positioning of ribosome-bound tRNAs.</text>
</comment>
<evidence type="ECO:0000256" key="5">
    <source>
        <dbReference type="HAMAP-Rule" id="MF_01333"/>
    </source>
</evidence>
<dbReference type="GO" id="GO:0019843">
    <property type="term" value="F:rRNA binding"/>
    <property type="evidence" value="ECO:0007669"/>
    <property type="project" value="UniProtKB-UniRule"/>
</dbReference>
<dbReference type="GO" id="GO:0003735">
    <property type="term" value="F:structural constituent of ribosome"/>
    <property type="evidence" value="ECO:0007669"/>
    <property type="project" value="InterPro"/>
</dbReference>
<dbReference type="InterPro" id="IPR031310">
    <property type="entry name" value="Ribosomal_uL5_N"/>
</dbReference>
<evidence type="ECO:0000259" key="8">
    <source>
        <dbReference type="Pfam" id="PF00673"/>
    </source>
</evidence>
<dbReference type="GO" id="GO:0005840">
    <property type="term" value="C:ribosome"/>
    <property type="evidence" value="ECO:0007669"/>
    <property type="project" value="UniProtKB-KW"/>
</dbReference>
<dbReference type="NCBIfam" id="NF000585">
    <property type="entry name" value="PRK00010.1"/>
    <property type="match status" value="1"/>
</dbReference>
<dbReference type="PROSITE" id="PS00358">
    <property type="entry name" value="RIBOSOMAL_L5"/>
    <property type="match status" value="1"/>
</dbReference>
<dbReference type="FunFam" id="3.30.1440.10:FF:000001">
    <property type="entry name" value="50S ribosomal protein L5"/>
    <property type="match status" value="1"/>
</dbReference>